<evidence type="ECO:0000256" key="1">
    <source>
        <dbReference type="ARBA" id="ARBA00022441"/>
    </source>
</evidence>
<dbReference type="AlphaFoldDB" id="A0A1B6H5R2"/>
<reference evidence="5" key="1">
    <citation type="submission" date="2015-11" db="EMBL/GenBank/DDBJ databases">
        <title>De novo transcriptome assembly of four potential Pierce s Disease insect vectors from Arizona vineyards.</title>
        <authorList>
            <person name="Tassone E.E."/>
        </authorList>
    </citation>
    <scope>NUCLEOTIDE SEQUENCE</scope>
</reference>
<feature type="non-terminal residue" evidence="5">
    <location>
        <position position="346"/>
    </location>
</feature>
<name>A0A1B6H5R2_9HEMI</name>
<keyword evidence="1" id="KW-0880">Kelch repeat</keyword>
<accession>A0A1B6H5R2</accession>
<dbReference type="EMBL" id="GECU01037675">
    <property type="protein sequence ID" value="JAS70031.1"/>
    <property type="molecule type" value="Transcribed_RNA"/>
</dbReference>
<evidence type="ECO:0000256" key="3">
    <source>
        <dbReference type="SAM" id="MobiDB-lite"/>
    </source>
</evidence>
<keyword evidence="2" id="KW-0677">Repeat</keyword>
<dbReference type="Pfam" id="PF24981">
    <property type="entry name" value="Beta-prop_ATRN-LZTR1"/>
    <property type="match status" value="1"/>
</dbReference>
<feature type="domain" description="Attractin/MKLN-like beta-propeller" evidence="4">
    <location>
        <begin position="170"/>
        <end position="332"/>
    </location>
</feature>
<dbReference type="InterPro" id="IPR056737">
    <property type="entry name" value="Beta-prop_ATRN-MKLN-like"/>
</dbReference>
<sequence>CVLGQCQCFPGYSGQACSLYKADPVGNTWHWLYQEGVTARAAHSAIYINETDALYVFGGYDLNSVLGDLVVFRFNHSQWEDEEGKIINSMTGFNDKLDARRLAAVGKWATVGSSDDQWGGLHHRPNFFSTLLFTSAIADNNSRIQKHSEASRHSGRVHRQAGVEEEFTPRRPSPRYAHAACNYPGGFVLYGGVMEDNRLSSELWLYQVVGGRWSLRAQFSTVHPPPLARHTLTLADDGWLYIVGGSTEQGHFSSKIFRIKLTTVGGYEVWEEVVPRGGKELDVRLVAHSTVYNPHANALLVYAGIVANVARFSKLSDRMFSFQLDSRHWAEVHYPRAELPDTYVSG</sequence>
<dbReference type="InterPro" id="IPR015915">
    <property type="entry name" value="Kelch-typ_b-propeller"/>
</dbReference>
<dbReference type="PANTHER" id="PTHR23244">
    <property type="entry name" value="KELCH REPEAT DOMAIN"/>
    <property type="match status" value="1"/>
</dbReference>
<feature type="region of interest" description="Disordered" evidence="3">
    <location>
        <begin position="147"/>
        <end position="171"/>
    </location>
</feature>
<dbReference type="PANTHER" id="PTHR23244:SF471">
    <property type="entry name" value="GUANINE NUCLEOTIDE-BINDING PROTEIN SUBUNIT BETA 1-RELATED"/>
    <property type="match status" value="1"/>
</dbReference>
<evidence type="ECO:0000313" key="5">
    <source>
        <dbReference type="EMBL" id="JAS70031.1"/>
    </source>
</evidence>
<feature type="non-terminal residue" evidence="5">
    <location>
        <position position="1"/>
    </location>
</feature>
<organism evidence="5">
    <name type="scientific">Homalodisca liturata</name>
    <dbReference type="NCBI Taxonomy" id="320908"/>
    <lineage>
        <taxon>Eukaryota</taxon>
        <taxon>Metazoa</taxon>
        <taxon>Ecdysozoa</taxon>
        <taxon>Arthropoda</taxon>
        <taxon>Hexapoda</taxon>
        <taxon>Insecta</taxon>
        <taxon>Pterygota</taxon>
        <taxon>Neoptera</taxon>
        <taxon>Paraneoptera</taxon>
        <taxon>Hemiptera</taxon>
        <taxon>Auchenorrhyncha</taxon>
        <taxon>Membracoidea</taxon>
        <taxon>Cicadellidae</taxon>
        <taxon>Cicadellinae</taxon>
        <taxon>Proconiini</taxon>
        <taxon>Homalodisca</taxon>
    </lineage>
</organism>
<evidence type="ECO:0000256" key="2">
    <source>
        <dbReference type="ARBA" id="ARBA00022737"/>
    </source>
</evidence>
<gene>
    <name evidence="5" type="ORF">g.2449</name>
</gene>
<proteinExistence type="predicted"/>
<dbReference type="Gene3D" id="2.120.10.80">
    <property type="entry name" value="Kelch-type beta propeller"/>
    <property type="match status" value="2"/>
</dbReference>
<dbReference type="SUPFAM" id="SSF117281">
    <property type="entry name" value="Kelch motif"/>
    <property type="match status" value="1"/>
</dbReference>
<protein>
    <recommendedName>
        <fullName evidence="4">Attractin/MKLN-like beta-propeller domain-containing protein</fullName>
    </recommendedName>
</protein>
<evidence type="ECO:0000259" key="4">
    <source>
        <dbReference type="Pfam" id="PF24981"/>
    </source>
</evidence>